<dbReference type="OrthoDB" id="9105718at2"/>
<proteinExistence type="predicted"/>
<gene>
    <name evidence="2" type="ORF">PEP31012_00803</name>
</gene>
<keyword evidence="3" id="KW-1185">Reference proteome</keyword>
<dbReference type="PANTHER" id="PTHR36440:SF1">
    <property type="entry name" value="PUTATIVE (AFU_ORTHOLOGUE AFUA_8G07350)-RELATED"/>
    <property type="match status" value="1"/>
</dbReference>
<dbReference type="Gene3D" id="2.60.120.10">
    <property type="entry name" value="Jelly Rolls"/>
    <property type="match status" value="1"/>
</dbReference>
<dbReference type="SUPFAM" id="SSF51182">
    <property type="entry name" value="RmlC-like cupins"/>
    <property type="match status" value="1"/>
</dbReference>
<dbReference type="Pfam" id="PF07883">
    <property type="entry name" value="Cupin_2"/>
    <property type="match status" value="1"/>
</dbReference>
<dbReference type="InterPro" id="IPR014710">
    <property type="entry name" value="RmlC-like_jellyroll"/>
</dbReference>
<dbReference type="AlphaFoldDB" id="A0A5E4SJU1"/>
<organism evidence="2 3">
    <name type="scientific">Pandoraea eparura</name>
    <dbReference type="NCBI Taxonomy" id="2508291"/>
    <lineage>
        <taxon>Bacteria</taxon>
        <taxon>Pseudomonadati</taxon>
        <taxon>Pseudomonadota</taxon>
        <taxon>Betaproteobacteria</taxon>
        <taxon>Burkholderiales</taxon>
        <taxon>Burkholderiaceae</taxon>
        <taxon>Pandoraea</taxon>
    </lineage>
</organism>
<dbReference type="InterPro" id="IPR013096">
    <property type="entry name" value="Cupin_2"/>
</dbReference>
<accession>A0A5E4SJU1</accession>
<evidence type="ECO:0000313" key="3">
    <source>
        <dbReference type="Proteomes" id="UP000400981"/>
    </source>
</evidence>
<feature type="domain" description="Cupin type-2" evidence="1">
    <location>
        <begin position="33"/>
        <end position="103"/>
    </location>
</feature>
<reference evidence="2 3" key="1">
    <citation type="submission" date="2019-08" db="EMBL/GenBank/DDBJ databases">
        <authorList>
            <person name="Peeters C."/>
        </authorList>
    </citation>
    <scope>NUCLEOTIDE SEQUENCE [LARGE SCALE GENOMIC DNA]</scope>
    <source>
        <strain evidence="2 3">LMG 31012</strain>
    </source>
</reference>
<sequence length="144" mass="15699">MNSTHHELITIGSLSMQFLVDGRDTSGHMAMAEMVVGPHAKVPPPHRHVDVDETIRVLEGTLTYRVDNCVRVLGVGDHRFSPRGSIHHFSNPGDVPARVLIVFSPANIGPDYFREVAAVVSAGGPPDMEKMKSVMQRHGIELAS</sequence>
<evidence type="ECO:0000313" key="2">
    <source>
        <dbReference type="EMBL" id="VVD75283.1"/>
    </source>
</evidence>
<name>A0A5E4SJU1_9BURK</name>
<dbReference type="EMBL" id="CABPSH010000002">
    <property type="protein sequence ID" value="VVD75283.1"/>
    <property type="molecule type" value="Genomic_DNA"/>
</dbReference>
<dbReference type="InterPro" id="IPR053146">
    <property type="entry name" value="QDO-like"/>
</dbReference>
<dbReference type="Proteomes" id="UP000400981">
    <property type="component" value="Unassembled WGS sequence"/>
</dbReference>
<dbReference type="PANTHER" id="PTHR36440">
    <property type="entry name" value="PUTATIVE (AFU_ORTHOLOGUE AFUA_8G07350)-RELATED"/>
    <property type="match status" value="1"/>
</dbReference>
<evidence type="ECO:0000259" key="1">
    <source>
        <dbReference type="Pfam" id="PF07883"/>
    </source>
</evidence>
<dbReference type="RefSeq" id="WP_150588088.1">
    <property type="nucleotide sequence ID" value="NZ_CABPSH010000002.1"/>
</dbReference>
<dbReference type="InterPro" id="IPR011051">
    <property type="entry name" value="RmlC_Cupin_sf"/>
</dbReference>
<protein>
    <submittedName>
        <fullName evidence="2">Cupin</fullName>
    </submittedName>
</protein>